<keyword evidence="3" id="KW-1134">Transmembrane beta strand</keyword>
<keyword evidence="7" id="KW-0998">Cell outer membrane</keyword>
<keyword evidence="6" id="KW-0472">Membrane</keyword>
<dbReference type="InterPro" id="IPR012910">
    <property type="entry name" value="Plug_dom"/>
</dbReference>
<evidence type="ECO:0000256" key="8">
    <source>
        <dbReference type="SAM" id="MobiDB-lite"/>
    </source>
</evidence>
<feature type="compositionally biased region" description="Gly residues" evidence="8">
    <location>
        <begin position="553"/>
        <end position="569"/>
    </location>
</feature>
<dbReference type="InterPro" id="IPR039426">
    <property type="entry name" value="TonB-dep_rcpt-like"/>
</dbReference>
<gene>
    <name evidence="12" type="ORF">GK091_28045</name>
</gene>
<name>A0A6M0IR06_9BACT</name>
<dbReference type="SUPFAM" id="SSF56935">
    <property type="entry name" value="Porins"/>
    <property type="match status" value="1"/>
</dbReference>
<dbReference type="InterPro" id="IPR008969">
    <property type="entry name" value="CarboxyPept-like_regulatory"/>
</dbReference>
<keyword evidence="2" id="KW-0813">Transport</keyword>
<evidence type="ECO:0000256" key="6">
    <source>
        <dbReference type="ARBA" id="ARBA00023136"/>
    </source>
</evidence>
<dbReference type="Gene3D" id="2.60.40.1120">
    <property type="entry name" value="Carboxypeptidase-like, regulatory domain"/>
    <property type="match status" value="1"/>
</dbReference>
<feature type="signal peptide" evidence="9">
    <location>
        <begin position="1"/>
        <end position="19"/>
    </location>
</feature>
<dbReference type="Gene3D" id="2.170.130.10">
    <property type="entry name" value="TonB-dependent receptor, plug domain"/>
    <property type="match status" value="1"/>
</dbReference>
<dbReference type="AlphaFoldDB" id="A0A6M0IR06"/>
<protein>
    <submittedName>
        <fullName evidence="12">TonB-dependent receptor</fullName>
    </submittedName>
</protein>
<evidence type="ECO:0000256" key="2">
    <source>
        <dbReference type="ARBA" id="ARBA00022448"/>
    </source>
</evidence>
<dbReference type="Gene3D" id="2.40.170.20">
    <property type="entry name" value="TonB-dependent receptor, beta-barrel domain"/>
    <property type="match status" value="1"/>
</dbReference>
<evidence type="ECO:0000313" key="12">
    <source>
        <dbReference type="EMBL" id="NEU70749.1"/>
    </source>
</evidence>
<comment type="caution">
    <text evidence="12">The sequence shown here is derived from an EMBL/GenBank/DDBJ whole genome shotgun (WGS) entry which is preliminary data.</text>
</comment>
<feature type="region of interest" description="Disordered" evidence="8">
    <location>
        <begin position="549"/>
        <end position="570"/>
    </location>
</feature>
<dbReference type="PANTHER" id="PTHR30069:SF29">
    <property type="entry name" value="HEMOGLOBIN AND HEMOGLOBIN-HAPTOGLOBIN-BINDING PROTEIN 1-RELATED"/>
    <property type="match status" value="1"/>
</dbReference>
<dbReference type="GO" id="GO:0009279">
    <property type="term" value="C:cell outer membrane"/>
    <property type="evidence" value="ECO:0007669"/>
    <property type="project" value="UniProtKB-SubCell"/>
</dbReference>
<evidence type="ECO:0000256" key="9">
    <source>
        <dbReference type="SAM" id="SignalP"/>
    </source>
</evidence>
<evidence type="ECO:0000259" key="11">
    <source>
        <dbReference type="Pfam" id="PF14905"/>
    </source>
</evidence>
<dbReference type="Proteomes" id="UP000477386">
    <property type="component" value="Unassembled WGS sequence"/>
</dbReference>
<dbReference type="Pfam" id="PF07715">
    <property type="entry name" value="Plug"/>
    <property type="match status" value="1"/>
</dbReference>
<evidence type="ECO:0000256" key="4">
    <source>
        <dbReference type="ARBA" id="ARBA00022692"/>
    </source>
</evidence>
<dbReference type="PANTHER" id="PTHR30069">
    <property type="entry name" value="TONB-DEPENDENT OUTER MEMBRANE RECEPTOR"/>
    <property type="match status" value="1"/>
</dbReference>
<evidence type="ECO:0000256" key="5">
    <source>
        <dbReference type="ARBA" id="ARBA00022729"/>
    </source>
</evidence>
<keyword evidence="4" id="KW-0812">Transmembrane</keyword>
<evidence type="ECO:0000256" key="1">
    <source>
        <dbReference type="ARBA" id="ARBA00004571"/>
    </source>
</evidence>
<evidence type="ECO:0000259" key="10">
    <source>
        <dbReference type="Pfam" id="PF07715"/>
    </source>
</evidence>
<comment type="subcellular location">
    <subcellularLocation>
        <location evidence="1">Cell outer membrane</location>
        <topology evidence="1">Multi-pass membrane protein</topology>
    </subcellularLocation>
</comment>
<accession>A0A6M0IR06</accession>
<dbReference type="GO" id="GO:0044718">
    <property type="term" value="P:siderophore transmembrane transport"/>
    <property type="evidence" value="ECO:0007669"/>
    <property type="project" value="TreeGrafter"/>
</dbReference>
<feature type="region of interest" description="Disordered" evidence="8">
    <location>
        <begin position="28"/>
        <end position="47"/>
    </location>
</feature>
<keyword evidence="5 9" id="KW-0732">Signal</keyword>
<evidence type="ECO:0000256" key="7">
    <source>
        <dbReference type="ARBA" id="ARBA00023237"/>
    </source>
</evidence>
<sequence>MWLRTTVYLFFLTTIVTYAQTPGGTINPTVPVQSGQPVSPSGGENPVKGNAKISGCAIDSTMTKAVEFANVALYETTSGKLVNGAVADEKGRFLLTRIAPGSYRLLISFLGYNAKSVDNIVLTKGQAKDIGVVRLTASTRTLNEVTVAGKKALVEDKVDRLVYNADSDLAAKGGDATDILKKVPMLSVDLLGNVTLQGSSSVRVLINNKPSSILAGNLADALRQIPADLIKTVEVITSPSAKYDSEGSGGIINIITKKNTLQGLHLDVDSGLGNRNATLGLNGSFRKGKLGLNLNGNGRLVYNPSASDLNQTTYLASGATPVRTNQHIDAFDKGVFAQYALGLDYDLAKNQSLTAGVRLGIRNLNQDQHQSTTILSNEPMALPSKRDVYSQNLSNSIDVNVDYLHTYAGTGDGSKKEFSLSTQYSQNKLTNNFDANQLDTLGLIKTRQRNLNDATNKEFILQADYQVLVSERFQLEFGGKNTLRQVTSLYQYLLASPTSTFATDDSRPSGSLTYDQNIAAAYVSTTFTTRSKLAIMTGLRYEYTSIQARTGGSQTGGSRTGGSSTGGQGSISIPDYGRLLPSINLSKKIGEGTTVKLAYTRRIRRPFIDDLNPNFNTVNPLNIRIGNPYLKPETVDRIEAGYSTQVKKTYLNFTLYTRLNTDDIQSISQRSDTLVGAVVTRVTNLGKEYNYGSNLFATVNITPRWSVNGNIDVMYRFIQGLTLDINGLSTLISNQGFRWGGRMDTQLQLDKGWAVQANIGYRGKDINLQGYRIGFAQYSLGARKDFSNKRGSLGIAAENFLTRGMGFTSVLNSAQFDQDFRQYIYNASVRATFSYKLGSLNGAKVKKNKSLGDEN</sequence>
<dbReference type="EMBL" id="JAAGNZ010000008">
    <property type="protein sequence ID" value="NEU70749.1"/>
    <property type="molecule type" value="Genomic_DNA"/>
</dbReference>
<keyword evidence="13" id="KW-1185">Reference proteome</keyword>
<dbReference type="Pfam" id="PF14905">
    <property type="entry name" value="OMP_b-brl_3"/>
    <property type="match status" value="1"/>
</dbReference>
<dbReference type="Pfam" id="PF13620">
    <property type="entry name" value="CarboxypepD_reg"/>
    <property type="match status" value="1"/>
</dbReference>
<dbReference type="SUPFAM" id="SSF49464">
    <property type="entry name" value="Carboxypeptidase regulatory domain-like"/>
    <property type="match status" value="1"/>
</dbReference>
<evidence type="ECO:0000256" key="3">
    <source>
        <dbReference type="ARBA" id="ARBA00022452"/>
    </source>
</evidence>
<dbReference type="RefSeq" id="WP_164044061.1">
    <property type="nucleotide sequence ID" value="NZ_JAAGNZ010000008.1"/>
</dbReference>
<feature type="compositionally biased region" description="Polar residues" evidence="8">
    <location>
        <begin position="28"/>
        <end position="39"/>
    </location>
</feature>
<keyword evidence="12" id="KW-0675">Receptor</keyword>
<dbReference type="InterPro" id="IPR041700">
    <property type="entry name" value="OMP_b-brl_3"/>
</dbReference>
<feature type="chain" id="PRO_5026748054" evidence="9">
    <location>
        <begin position="20"/>
        <end position="855"/>
    </location>
</feature>
<feature type="domain" description="Outer membrane protein beta-barrel" evidence="11">
    <location>
        <begin position="414"/>
        <end position="835"/>
    </location>
</feature>
<organism evidence="12 13">
    <name type="scientific">Spirosoma agri</name>
    <dbReference type="NCBI Taxonomy" id="1987381"/>
    <lineage>
        <taxon>Bacteria</taxon>
        <taxon>Pseudomonadati</taxon>
        <taxon>Bacteroidota</taxon>
        <taxon>Cytophagia</taxon>
        <taxon>Cytophagales</taxon>
        <taxon>Cytophagaceae</taxon>
        <taxon>Spirosoma</taxon>
    </lineage>
</organism>
<dbReference type="InterPro" id="IPR037066">
    <property type="entry name" value="Plug_dom_sf"/>
</dbReference>
<evidence type="ECO:0000313" key="13">
    <source>
        <dbReference type="Proteomes" id="UP000477386"/>
    </source>
</evidence>
<reference evidence="12 13" key="1">
    <citation type="submission" date="2020-02" db="EMBL/GenBank/DDBJ databases">
        <title>Draft genome sequence of two Spirosoma agri KCTC 52727 and Spirosoma terrae KCTC 52035.</title>
        <authorList>
            <person name="Rojas J."/>
            <person name="Ambika Manirajan B."/>
            <person name="Ratering S."/>
            <person name="Suarez C."/>
            <person name="Schnell S."/>
        </authorList>
    </citation>
    <scope>NUCLEOTIDE SEQUENCE [LARGE SCALE GENOMIC DNA]</scope>
    <source>
        <strain evidence="12 13">KCTC 52727</strain>
    </source>
</reference>
<proteinExistence type="predicted"/>
<feature type="domain" description="TonB-dependent receptor plug" evidence="10">
    <location>
        <begin position="170"/>
        <end position="251"/>
    </location>
</feature>
<dbReference type="InterPro" id="IPR036942">
    <property type="entry name" value="Beta-barrel_TonB_sf"/>
</dbReference>
<dbReference type="GO" id="GO:0015344">
    <property type="term" value="F:siderophore uptake transmembrane transporter activity"/>
    <property type="evidence" value="ECO:0007669"/>
    <property type="project" value="TreeGrafter"/>
</dbReference>